<dbReference type="EMBL" id="JAUHHV010000006">
    <property type="protein sequence ID" value="KAK1422039.1"/>
    <property type="molecule type" value="Genomic_DNA"/>
</dbReference>
<comment type="catalytic activity">
    <reaction evidence="4">
        <text>a 1-acyl-sn-glycero-3-phosphate + an acyl-CoA = a 1,2-diacyl-sn-glycero-3-phosphate + CoA</text>
        <dbReference type="Rhea" id="RHEA:19709"/>
        <dbReference type="ChEBI" id="CHEBI:57287"/>
        <dbReference type="ChEBI" id="CHEBI:57970"/>
        <dbReference type="ChEBI" id="CHEBI:58342"/>
        <dbReference type="ChEBI" id="CHEBI:58608"/>
        <dbReference type="EC" id="2.3.1.51"/>
    </reaction>
</comment>
<gene>
    <name evidence="7" type="ORF">QVD17_24881</name>
</gene>
<evidence type="ECO:0000313" key="8">
    <source>
        <dbReference type="Proteomes" id="UP001229421"/>
    </source>
</evidence>
<proteinExistence type="inferred from homology"/>
<dbReference type="InterPro" id="IPR002123">
    <property type="entry name" value="Plipid/glycerol_acylTrfase"/>
</dbReference>
<feature type="transmembrane region" description="Helical" evidence="5">
    <location>
        <begin position="192"/>
        <end position="211"/>
    </location>
</feature>
<evidence type="ECO:0000256" key="3">
    <source>
        <dbReference type="ARBA" id="ARBA00023315"/>
    </source>
</evidence>
<keyword evidence="5" id="KW-0472">Membrane</keyword>
<keyword evidence="4" id="KW-0594">Phospholipid biosynthesis</keyword>
<keyword evidence="4" id="KW-1208">Phospholipid metabolism</keyword>
<dbReference type="GO" id="GO:0016020">
    <property type="term" value="C:membrane"/>
    <property type="evidence" value="ECO:0007669"/>
    <property type="project" value="InterPro"/>
</dbReference>
<name>A0AAD8KFI6_TARER</name>
<dbReference type="SUPFAM" id="SSF69593">
    <property type="entry name" value="Glycerol-3-phosphate (1)-acyltransferase"/>
    <property type="match status" value="1"/>
</dbReference>
<comment type="similarity">
    <text evidence="1 4">Belongs to the 1-acyl-sn-glycerol-3-phosphate acyltransferase family.</text>
</comment>
<keyword evidence="3 4" id="KW-0012">Acyltransferase</keyword>
<dbReference type="PANTHER" id="PTHR10434:SF67">
    <property type="entry name" value="1-ACYL-SN-GLYCEROL-3-PHOSPHATE ACYLTRANSFERASE"/>
    <property type="match status" value="1"/>
</dbReference>
<dbReference type="Proteomes" id="UP001229421">
    <property type="component" value="Unassembled WGS sequence"/>
</dbReference>
<comment type="domain">
    <text evidence="4">The HXXXXD motif is essential for acyltransferase activity and may constitute the binding site for the phosphate moiety of the glycerol-3-phosphate.</text>
</comment>
<evidence type="ECO:0000256" key="2">
    <source>
        <dbReference type="ARBA" id="ARBA00022679"/>
    </source>
</evidence>
<evidence type="ECO:0000256" key="4">
    <source>
        <dbReference type="RuleBase" id="RU361267"/>
    </source>
</evidence>
<dbReference type="InterPro" id="IPR004552">
    <property type="entry name" value="AGP_acyltrans"/>
</dbReference>
<evidence type="ECO:0000256" key="5">
    <source>
        <dbReference type="SAM" id="Phobius"/>
    </source>
</evidence>
<dbReference type="NCBIfam" id="TIGR00530">
    <property type="entry name" value="AGP_acyltrn"/>
    <property type="match status" value="1"/>
</dbReference>
<evidence type="ECO:0000256" key="1">
    <source>
        <dbReference type="ARBA" id="ARBA00008655"/>
    </source>
</evidence>
<dbReference type="Pfam" id="PF01553">
    <property type="entry name" value="Acyltransferase"/>
    <property type="match status" value="1"/>
</dbReference>
<dbReference type="EC" id="2.3.1.51" evidence="4"/>
<feature type="transmembrane region" description="Helical" evidence="5">
    <location>
        <begin position="97"/>
        <end position="120"/>
    </location>
</feature>
<feature type="domain" description="Phospholipid/glycerol acyltransferase" evidence="6">
    <location>
        <begin position="163"/>
        <end position="276"/>
    </location>
</feature>
<keyword evidence="2 4" id="KW-0808">Transferase</keyword>
<protein>
    <recommendedName>
        <fullName evidence="4">1-acyl-sn-glycerol-3-phosphate acyltransferase</fullName>
        <ecNumber evidence="4">2.3.1.51</ecNumber>
    </recommendedName>
</protein>
<dbReference type="GO" id="GO:0006654">
    <property type="term" value="P:phosphatidic acid biosynthetic process"/>
    <property type="evidence" value="ECO:0007669"/>
    <property type="project" value="TreeGrafter"/>
</dbReference>
<evidence type="ECO:0000313" key="7">
    <source>
        <dbReference type="EMBL" id="KAK1422039.1"/>
    </source>
</evidence>
<evidence type="ECO:0000259" key="6">
    <source>
        <dbReference type="SMART" id="SM00563"/>
    </source>
</evidence>
<dbReference type="AlphaFoldDB" id="A0AAD8KFI6"/>
<sequence length="325" mass="36295">MVLNCYPYKDLVGKCFKNYSLRQCLVFDKRKGPCPPMQILHQDEMFSCKPNYYKLHNRCKVLSSFVVRSDIAGAGSPAAAYQLPEFQLTSKVRGVCFYAVTSTVAIFLFVLMVLGHPFVLLRDRYQRSFHHFIAKIWASMTVFPFFNIKVEGLENLPPKNSPAVYVSNHQSFLDIYALLTLGRNLKLISKTAIFLFPIVGWAMLLMGVIPLKRMDSRSQLQTLKRCMEIVKNGGSVFFFPEGTRSKDGRMGIFKKGAFSIAAKTGAPVVPITLVGTGKIMPAGMEGILNPGSVKIIIHQPLQGDNPDALCNEAFNIISNELVRQG</sequence>
<keyword evidence="8" id="KW-1185">Reference proteome</keyword>
<keyword evidence="4" id="KW-0444">Lipid biosynthesis</keyword>
<dbReference type="CDD" id="cd07989">
    <property type="entry name" value="LPLAT_AGPAT-like"/>
    <property type="match status" value="1"/>
</dbReference>
<accession>A0AAD8KFI6</accession>
<reference evidence="7" key="1">
    <citation type="journal article" date="2023" name="bioRxiv">
        <title>Improved chromosome-level genome assembly for marigold (Tagetes erecta).</title>
        <authorList>
            <person name="Jiang F."/>
            <person name="Yuan L."/>
            <person name="Wang S."/>
            <person name="Wang H."/>
            <person name="Xu D."/>
            <person name="Wang A."/>
            <person name="Fan W."/>
        </authorList>
    </citation>
    <scope>NUCLEOTIDE SEQUENCE</scope>
    <source>
        <strain evidence="7">WSJ</strain>
        <tissue evidence="7">Leaf</tissue>
    </source>
</reference>
<comment type="caution">
    <text evidence="7">The sequence shown here is derived from an EMBL/GenBank/DDBJ whole genome shotgun (WGS) entry which is preliminary data.</text>
</comment>
<dbReference type="GO" id="GO:0003841">
    <property type="term" value="F:1-acylglycerol-3-phosphate O-acyltransferase activity"/>
    <property type="evidence" value="ECO:0007669"/>
    <property type="project" value="UniProtKB-UniRule"/>
</dbReference>
<organism evidence="7 8">
    <name type="scientific">Tagetes erecta</name>
    <name type="common">African marigold</name>
    <dbReference type="NCBI Taxonomy" id="13708"/>
    <lineage>
        <taxon>Eukaryota</taxon>
        <taxon>Viridiplantae</taxon>
        <taxon>Streptophyta</taxon>
        <taxon>Embryophyta</taxon>
        <taxon>Tracheophyta</taxon>
        <taxon>Spermatophyta</taxon>
        <taxon>Magnoliopsida</taxon>
        <taxon>eudicotyledons</taxon>
        <taxon>Gunneridae</taxon>
        <taxon>Pentapetalae</taxon>
        <taxon>asterids</taxon>
        <taxon>campanulids</taxon>
        <taxon>Asterales</taxon>
        <taxon>Asteraceae</taxon>
        <taxon>Asteroideae</taxon>
        <taxon>Heliantheae alliance</taxon>
        <taxon>Tageteae</taxon>
        <taxon>Tagetes</taxon>
    </lineage>
</organism>
<dbReference type="SMART" id="SM00563">
    <property type="entry name" value="PlsC"/>
    <property type="match status" value="1"/>
</dbReference>
<dbReference type="PANTHER" id="PTHR10434">
    <property type="entry name" value="1-ACYL-SN-GLYCEROL-3-PHOSPHATE ACYLTRANSFERASE"/>
    <property type="match status" value="1"/>
</dbReference>
<keyword evidence="4" id="KW-0443">Lipid metabolism</keyword>
<keyword evidence="5" id="KW-1133">Transmembrane helix</keyword>
<keyword evidence="5" id="KW-0812">Transmembrane</keyword>